<gene>
    <name evidence="3" type="ORF">IU514_08430</name>
</gene>
<protein>
    <recommendedName>
        <fullName evidence="5">DUF4175 domain-containing protein</fullName>
    </recommendedName>
</protein>
<keyword evidence="2" id="KW-1133">Transmembrane helix</keyword>
<feature type="transmembrane region" description="Helical" evidence="2">
    <location>
        <begin position="44"/>
        <end position="62"/>
    </location>
</feature>
<comment type="caution">
    <text evidence="3">The sequence shown here is derived from an EMBL/GenBank/DDBJ whole genome shotgun (WGS) entry which is preliminary data.</text>
</comment>
<feature type="region of interest" description="Disordered" evidence="1">
    <location>
        <begin position="463"/>
        <end position="498"/>
    </location>
</feature>
<feature type="transmembrane region" description="Helical" evidence="2">
    <location>
        <begin position="127"/>
        <end position="147"/>
    </location>
</feature>
<evidence type="ECO:0008006" key="5">
    <source>
        <dbReference type="Google" id="ProtNLM"/>
    </source>
</evidence>
<sequence length="721" mass="78828">MNAASILRDTLRDARLRRGLDAALAGLPWAAMVGVAAWRFSGVIAAIIVVLVAVAAIAAFALHRARRLDHHWLVRELDARRPDMEDSADLLFAQAGSLLALPRLQLARLQQRIETARMPDLRPRWSAKAIATGFGVAAVAIAALLLWPARPPASFDEVVAAIGGTEAKPTQTRLLEQQLRIVPPAYTRLPAREEATLDAKAPQGTRLQWTLRFAPQPGAAELVYHDGRSVALTREGDVWHGSDVLTRSALYRIVLHDAPPLTPAVRHRLDAIADRPPTLRVIEPDRSLSLMKPGQRGWALTFEAGDDYGLAANARLRIMLAQGSGENITFREQTVAVRGSGGATQKRYVQRVDLSALGYAVGDDLIVQLRVEDNRSPSPQSANSASLILRWPPDLGNESTGLEGMVKKVMPAYFRSQRQIIIDAETLLKQKRKLDAAQYTERSDGIGVDQRILRLRYGQFLGEEAEGGPKPPPTSDEQGDTAHAEEGAAADADHDHAPAADSQAFGQETSVLEEYGHTHDHAEAATLLDPETRTTLKAALDQMWQSELNLRQGHPELALPYAYKALGFIKQVQQATRIYLARVGTELPPIDESRRMGGDRAGLARRDDALVAATAADPTLANLWRALDEAPAASAAGATDVDFAVLERWLREHPSQLADPLAFIAVMETLRADPACVPCRRELRALLWPLLPRPASTVPRRDDGGAAGRRYLDALREERAR</sequence>
<keyword evidence="2" id="KW-0812">Transmembrane</keyword>
<accession>A0ABS0B5F2</accession>
<name>A0ABS0B5F2_9GAMM</name>
<keyword evidence="2" id="KW-0472">Membrane</keyword>
<dbReference type="EMBL" id="JADLZT010000004">
    <property type="protein sequence ID" value="MBF6024055.1"/>
    <property type="molecule type" value="Genomic_DNA"/>
</dbReference>
<proteinExistence type="predicted"/>
<dbReference type="RefSeq" id="WP_194930655.1">
    <property type="nucleotide sequence ID" value="NZ_JADLZT010000004.1"/>
</dbReference>
<evidence type="ECO:0000256" key="1">
    <source>
        <dbReference type="SAM" id="MobiDB-lite"/>
    </source>
</evidence>
<dbReference type="Proteomes" id="UP001429984">
    <property type="component" value="Unassembled WGS sequence"/>
</dbReference>
<reference evidence="3 4" key="1">
    <citation type="submission" date="2020-11" db="EMBL/GenBank/DDBJ databases">
        <title>Draft Genome Sequence and Secondary Metabolite Biosynthetic Potential of the Lysobacter niastensis Type strain DSM 18481.</title>
        <authorList>
            <person name="Turrini P."/>
            <person name="Artuso I."/>
            <person name="Tescari M."/>
            <person name="Lugli G.A."/>
            <person name="Frangipani E."/>
            <person name="Ventura M."/>
            <person name="Visca P."/>
        </authorList>
    </citation>
    <scope>NUCLEOTIDE SEQUENCE [LARGE SCALE GENOMIC DNA]</scope>
    <source>
        <strain evidence="3 4">DSM 18481</strain>
    </source>
</reference>
<feature type="transmembrane region" description="Helical" evidence="2">
    <location>
        <begin position="20"/>
        <end position="38"/>
    </location>
</feature>
<evidence type="ECO:0000256" key="2">
    <source>
        <dbReference type="SAM" id="Phobius"/>
    </source>
</evidence>
<evidence type="ECO:0000313" key="4">
    <source>
        <dbReference type="Proteomes" id="UP001429984"/>
    </source>
</evidence>
<feature type="compositionally biased region" description="Basic and acidic residues" evidence="1">
    <location>
        <begin position="480"/>
        <end position="498"/>
    </location>
</feature>
<keyword evidence="4" id="KW-1185">Reference proteome</keyword>
<organism evidence="3 4">
    <name type="scientific">Lysobacter niastensis</name>
    <dbReference type="NCBI Taxonomy" id="380629"/>
    <lineage>
        <taxon>Bacteria</taxon>
        <taxon>Pseudomonadati</taxon>
        <taxon>Pseudomonadota</taxon>
        <taxon>Gammaproteobacteria</taxon>
        <taxon>Lysobacterales</taxon>
        <taxon>Lysobacteraceae</taxon>
        <taxon>Lysobacter</taxon>
    </lineage>
</organism>
<evidence type="ECO:0000313" key="3">
    <source>
        <dbReference type="EMBL" id="MBF6024055.1"/>
    </source>
</evidence>